<gene>
    <name evidence="1" type="ORF">AKO1_012137</name>
</gene>
<protein>
    <submittedName>
        <fullName evidence="1">Xaa-Pro aminopeptidase</fullName>
    </submittedName>
</protein>
<evidence type="ECO:0000313" key="2">
    <source>
        <dbReference type="Proteomes" id="UP001431209"/>
    </source>
</evidence>
<dbReference type="EMBL" id="JAOPGA020001283">
    <property type="protein sequence ID" value="KAL0486912.1"/>
    <property type="molecule type" value="Genomic_DNA"/>
</dbReference>
<comment type="caution">
    <text evidence="1">The sequence shown here is derived from an EMBL/GenBank/DDBJ whole genome shotgun (WGS) entry which is preliminary data.</text>
</comment>
<evidence type="ECO:0000313" key="1">
    <source>
        <dbReference type="EMBL" id="KAL0486912.1"/>
    </source>
</evidence>
<sequence length="94" mass="11084">MEQAELARYFASLQSNIQKFSESVKNYVISQEELVNVQCVFQTTLYSIEDCKRILKNLDAASKKPYMTKLSELELRFYMLDHELITVQKKRNIV</sequence>
<keyword evidence="1" id="KW-0031">Aminopeptidase</keyword>
<keyword evidence="2" id="KW-1185">Reference proteome</keyword>
<proteinExistence type="predicted"/>
<dbReference type="Proteomes" id="UP001431209">
    <property type="component" value="Unassembled WGS sequence"/>
</dbReference>
<keyword evidence="1" id="KW-0645">Protease</keyword>
<accession>A0AAW2ZC82</accession>
<keyword evidence="1" id="KW-0378">Hydrolase</keyword>
<name>A0AAW2ZC82_9EUKA</name>
<dbReference type="AlphaFoldDB" id="A0AAW2ZC82"/>
<reference evidence="1 2" key="1">
    <citation type="submission" date="2024-03" db="EMBL/GenBank/DDBJ databases">
        <title>The Acrasis kona genome and developmental transcriptomes reveal deep origins of eukaryotic multicellular pathways.</title>
        <authorList>
            <person name="Sheikh S."/>
            <person name="Fu C.-J."/>
            <person name="Brown M.W."/>
            <person name="Baldauf S.L."/>
        </authorList>
    </citation>
    <scope>NUCLEOTIDE SEQUENCE [LARGE SCALE GENOMIC DNA]</scope>
    <source>
        <strain evidence="1 2">ATCC MYA-3509</strain>
    </source>
</reference>
<organism evidence="1 2">
    <name type="scientific">Acrasis kona</name>
    <dbReference type="NCBI Taxonomy" id="1008807"/>
    <lineage>
        <taxon>Eukaryota</taxon>
        <taxon>Discoba</taxon>
        <taxon>Heterolobosea</taxon>
        <taxon>Tetramitia</taxon>
        <taxon>Eutetramitia</taxon>
        <taxon>Acrasidae</taxon>
        <taxon>Acrasis</taxon>
    </lineage>
</organism>
<dbReference type="GO" id="GO:0004177">
    <property type="term" value="F:aminopeptidase activity"/>
    <property type="evidence" value="ECO:0007669"/>
    <property type="project" value="UniProtKB-KW"/>
</dbReference>